<dbReference type="InterPro" id="IPR018062">
    <property type="entry name" value="HTH_AraC-typ_CS"/>
</dbReference>
<dbReference type="PROSITE" id="PS01124">
    <property type="entry name" value="HTH_ARAC_FAMILY_2"/>
    <property type="match status" value="1"/>
</dbReference>
<evidence type="ECO:0000256" key="2">
    <source>
        <dbReference type="ARBA" id="ARBA00023125"/>
    </source>
</evidence>
<evidence type="ECO:0000256" key="3">
    <source>
        <dbReference type="ARBA" id="ARBA00023159"/>
    </source>
</evidence>
<organism evidence="6 7">
    <name type="scientific">Corallococcus terminator</name>
    <dbReference type="NCBI Taxonomy" id="2316733"/>
    <lineage>
        <taxon>Bacteria</taxon>
        <taxon>Pseudomonadati</taxon>
        <taxon>Myxococcota</taxon>
        <taxon>Myxococcia</taxon>
        <taxon>Myxococcales</taxon>
        <taxon>Cystobacterineae</taxon>
        <taxon>Myxococcaceae</taxon>
        <taxon>Corallococcus</taxon>
    </lineage>
</organism>
<dbReference type="Proteomes" id="UP000268094">
    <property type="component" value="Unassembled WGS sequence"/>
</dbReference>
<keyword evidence="4" id="KW-0804">Transcription</keyword>
<gene>
    <name evidence="6" type="ORF">D7V88_05485</name>
</gene>
<evidence type="ECO:0000313" key="6">
    <source>
        <dbReference type="EMBL" id="RKG92614.1"/>
    </source>
</evidence>
<dbReference type="SMART" id="SM00342">
    <property type="entry name" value="HTH_ARAC"/>
    <property type="match status" value="1"/>
</dbReference>
<dbReference type="AlphaFoldDB" id="A0A3A8JJY9"/>
<dbReference type="PANTHER" id="PTHR46796">
    <property type="entry name" value="HTH-TYPE TRANSCRIPTIONAL ACTIVATOR RHAS-RELATED"/>
    <property type="match status" value="1"/>
</dbReference>
<evidence type="ECO:0000313" key="7">
    <source>
        <dbReference type="Proteomes" id="UP000268094"/>
    </source>
</evidence>
<dbReference type="InterPro" id="IPR003313">
    <property type="entry name" value="AraC-bd"/>
</dbReference>
<comment type="caution">
    <text evidence="6">The sequence shown here is derived from an EMBL/GenBank/DDBJ whole genome shotgun (WGS) entry which is preliminary data.</text>
</comment>
<evidence type="ECO:0000256" key="1">
    <source>
        <dbReference type="ARBA" id="ARBA00023015"/>
    </source>
</evidence>
<dbReference type="InterPro" id="IPR018060">
    <property type="entry name" value="HTH_AraC"/>
</dbReference>
<protein>
    <submittedName>
        <fullName evidence="6">AraC family transcriptional regulator</fullName>
    </submittedName>
</protein>
<reference evidence="7" key="1">
    <citation type="submission" date="2018-09" db="EMBL/GenBank/DDBJ databases">
        <authorList>
            <person name="Livingstone P.G."/>
            <person name="Whitworth D.E."/>
        </authorList>
    </citation>
    <scope>NUCLEOTIDE SEQUENCE [LARGE SCALE GENOMIC DNA]</scope>
    <source>
        <strain evidence="7">CA054A</strain>
    </source>
</reference>
<proteinExistence type="predicted"/>
<dbReference type="SUPFAM" id="SSF46689">
    <property type="entry name" value="Homeodomain-like"/>
    <property type="match status" value="1"/>
</dbReference>
<dbReference type="Pfam" id="PF12833">
    <property type="entry name" value="HTH_18"/>
    <property type="match status" value="1"/>
</dbReference>
<name>A0A3A8JJY9_9BACT</name>
<dbReference type="Gene3D" id="1.10.10.60">
    <property type="entry name" value="Homeodomain-like"/>
    <property type="match status" value="1"/>
</dbReference>
<dbReference type="PROSITE" id="PS00041">
    <property type="entry name" value="HTH_ARAC_FAMILY_1"/>
    <property type="match status" value="1"/>
</dbReference>
<dbReference type="GO" id="GO:0043565">
    <property type="term" value="F:sequence-specific DNA binding"/>
    <property type="evidence" value="ECO:0007669"/>
    <property type="project" value="InterPro"/>
</dbReference>
<dbReference type="InterPro" id="IPR050204">
    <property type="entry name" value="AraC_XylS_family_regulators"/>
</dbReference>
<keyword evidence="2" id="KW-0238">DNA-binding</keyword>
<evidence type="ECO:0000259" key="5">
    <source>
        <dbReference type="PROSITE" id="PS01124"/>
    </source>
</evidence>
<dbReference type="OrthoDB" id="9816011at2"/>
<dbReference type="RefSeq" id="WP_120539538.1">
    <property type="nucleotide sequence ID" value="NZ_RAVZ01000022.1"/>
</dbReference>
<dbReference type="GO" id="GO:0003700">
    <property type="term" value="F:DNA-binding transcription factor activity"/>
    <property type="evidence" value="ECO:0007669"/>
    <property type="project" value="InterPro"/>
</dbReference>
<dbReference type="EMBL" id="RAVZ01000022">
    <property type="protein sequence ID" value="RKG92614.1"/>
    <property type="molecule type" value="Genomic_DNA"/>
</dbReference>
<evidence type="ECO:0000256" key="4">
    <source>
        <dbReference type="ARBA" id="ARBA00023163"/>
    </source>
</evidence>
<dbReference type="SUPFAM" id="SSF51215">
    <property type="entry name" value="Regulatory protein AraC"/>
    <property type="match status" value="1"/>
</dbReference>
<keyword evidence="7" id="KW-1185">Reference proteome</keyword>
<sequence length="284" mass="31231">MSQTPGPPALVAFQQGRAPLFVSRIERHAHQGLHGRARPGGKRVHPYAVVVLLTGGRSRVRHAGALELRPGDVHLIPPGDSHAEAHFEQATGWALTFWPEQADPSTRLFSQVRGGCHPVLRPTPAQHRRLEQWMQVLEEECEGSEEGREEALASLLRLVLVELVRASASTLRSGTEGSSLARQALAFVEKSALKPLSLSDVARAVARTPAHVATTVRGETGRTVGEWILAQRMAEARRRLRGTDAPMDTIARQVGYADVTHFIRQFRRVHGQTPARWRRAGEAA</sequence>
<keyword evidence="1" id="KW-0805">Transcription regulation</keyword>
<accession>A0A3A8JJY9</accession>
<dbReference type="Pfam" id="PF02311">
    <property type="entry name" value="AraC_binding"/>
    <property type="match status" value="1"/>
</dbReference>
<feature type="domain" description="HTH araC/xylS-type" evidence="5">
    <location>
        <begin position="182"/>
        <end position="280"/>
    </location>
</feature>
<dbReference type="InterPro" id="IPR037923">
    <property type="entry name" value="HTH-like"/>
</dbReference>
<dbReference type="InterPro" id="IPR009057">
    <property type="entry name" value="Homeodomain-like_sf"/>
</dbReference>
<keyword evidence="3" id="KW-0010">Activator</keyword>